<evidence type="ECO:0000313" key="7">
    <source>
        <dbReference type="Proteomes" id="UP000266177"/>
    </source>
</evidence>
<proteinExistence type="inferred from homology"/>
<dbReference type="Gene3D" id="3.40.50.2300">
    <property type="match status" value="1"/>
</dbReference>
<dbReference type="AlphaFoldDB" id="A0A3A3GK85"/>
<dbReference type="RefSeq" id="WP_119792692.1">
    <property type="nucleotide sequence ID" value="NZ_QYZD01000005.1"/>
</dbReference>
<feature type="active site" evidence="4">
    <location>
        <position position="14"/>
    </location>
</feature>
<dbReference type="InterPro" id="IPR023485">
    <property type="entry name" value="Ptyr_pPase"/>
</dbReference>
<dbReference type="EMBL" id="QYZD01000005">
    <property type="protein sequence ID" value="RJG24903.1"/>
    <property type="molecule type" value="Genomic_DNA"/>
</dbReference>
<dbReference type="InterPro" id="IPR017867">
    <property type="entry name" value="Tyr_phospatase_low_mol_wt"/>
</dbReference>
<evidence type="ECO:0000259" key="5">
    <source>
        <dbReference type="SMART" id="SM00226"/>
    </source>
</evidence>
<dbReference type="SMART" id="SM00226">
    <property type="entry name" value="LMWPc"/>
    <property type="match status" value="1"/>
</dbReference>
<dbReference type="CDD" id="cd16344">
    <property type="entry name" value="LMWPAP"/>
    <property type="match status" value="1"/>
</dbReference>
<dbReference type="SUPFAM" id="SSF52788">
    <property type="entry name" value="Phosphotyrosine protein phosphatases I"/>
    <property type="match status" value="1"/>
</dbReference>
<keyword evidence="2" id="KW-0378">Hydrolase</keyword>
<feature type="domain" description="Phosphotyrosine protein phosphatase I" evidence="5">
    <location>
        <begin position="2"/>
        <end position="190"/>
    </location>
</feature>
<feature type="active site" description="Nucleophile" evidence="4">
    <location>
        <position position="8"/>
    </location>
</feature>
<name>A0A3A3GK85_PANTH</name>
<evidence type="ECO:0000256" key="2">
    <source>
        <dbReference type="ARBA" id="ARBA00022801"/>
    </source>
</evidence>
<comment type="similarity">
    <text evidence="1">Belongs to the low molecular weight phosphotyrosine protein phosphatase family.</text>
</comment>
<gene>
    <name evidence="6" type="ORF">DQX05_08645</name>
</gene>
<evidence type="ECO:0000256" key="4">
    <source>
        <dbReference type="PIRSR" id="PIRSR617867-1"/>
    </source>
</evidence>
<accession>A0A3A3GK85</accession>
<dbReference type="Proteomes" id="UP000266177">
    <property type="component" value="Unassembled WGS sequence"/>
</dbReference>
<reference evidence="6 7" key="1">
    <citation type="submission" date="2018-09" db="EMBL/GenBank/DDBJ databases">
        <title>Paenibacillus SK2017-BO5.</title>
        <authorList>
            <person name="Piskunova J.V."/>
            <person name="Dubiley S.A."/>
            <person name="Severinov K.V."/>
        </authorList>
    </citation>
    <scope>NUCLEOTIDE SEQUENCE [LARGE SCALE GENOMIC DNA]</scope>
    <source>
        <strain evidence="6 7">BO5</strain>
    </source>
</reference>
<evidence type="ECO:0000256" key="3">
    <source>
        <dbReference type="ARBA" id="ARBA00022912"/>
    </source>
</evidence>
<dbReference type="OrthoDB" id="9784339at2"/>
<protein>
    <submittedName>
        <fullName evidence="6">Low molecular weight protein arginine phosphatase</fullName>
    </submittedName>
</protein>
<dbReference type="InterPro" id="IPR036196">
    <property type="entry name" value="Ptyr_pPase_sf"/>
</dbReference>
<dbReference type="GO" id="GO:0004725">
    <property type="term" value="F:protein tyrosine phosphatase activity"/>
    <property type="evidence" value="ECO:0007669"/>
    <property type="project" value="InterPro"/>
</dbReference>
<dbReference type="PANTHER" id="PTHR11717">
    <property type="entry name" value="LOW MOLECULAR WEIGHT PROTEIN TYROSINE PHOSPHATASE"/>
    <property type="match status" value="1"/>
</dbReference>
<organism evidence="6 7">
    <name type="scientific">Paenibacillus thiaminolyticus</name>
    <name type="common">Bacillus thiaminolyticus</name>
    <dbReference type="NCBI Taxonomy" id="49283"/>
    <lineage>
        <taxon>Bacteria</taxon>
        <taxon>Bacillati</taxon>
        <taxon>Bacillota</taxon>
        <taxon>Bacilli</taxon>
        <taxon>Bacillales</taxon>
        <taxon>Paenibacillaceae</taxon>
        <taxon>Paenibacillus</taxon>
    </lineage>
</organism>
<keyword evidence="3" id="KW-0904">Protein phosphatase</keyword>
<dbReference type="PANTHER" id="PTHR11717:SF31">
    <property type="entry name" value="LOW MOLECULAR WEIGHT PROTEIN-TYROSINE-PHOSPHATASE ETP-RELATED"/>
    <property type="match status" value="1"/>
</dbReference>
<dbReference type="Pfam" id="PF01451">
    <property type="entry name" value="LMWPc"/>
    <property type="match status" value="1"/>
</dbReference>
<evidence type="ECO:0000256" key="1">
    <source>
        <dbReference type="ARBA" id="ARBA00011063"/>
    </source>
</evidence>
<sequence length="197" mass="21653">MNRILFVCTGNTCRSPMAEAMLRQLAAERGLELEVKSAGVSAWDGTPMSNHAAAVLKEHHVEGYETFASTALKEAEVAWADLILTLTVGHKSHVLQRFPAAADKTYTLREYAEPQEGGSGERDRLQELAAELQLKQALGQEPTPEERTKLAELERLCPNPDVADPFGGSLEEYRMTALQIREALLVVVDKLAPPDTK</sequence>
<comment type="caution">
    <text evidence="6">The sequence shown here is derived from an EMBL/GenBank/DDBJ whole genome shotgun (WGS) entry which is preliminary data.</text>
</comment>
<evidence type="ECO:0000313" key="6">
    <source>
        <dbReference type="EMBL" id="RJG24903.1"/>
    </source>
</evidence>
<dbReference type="PRINTS" id="PR00719">
    <property type="entry name" value="LMWPTPASE"/>
</dbReference>
<dbReference type="InterPro" id="IPR050438">
    <property type="entry name" value="LMW_PTPase"/>
</dbReference>